<accession>A0ABS9I9M6</accession>
<evidence type="ECO:0000256" key="1">
    <source>
        <dbReference type="ARBA" id="ARBA00007613"/>
    </source>
</evidence>
<feature type="coiled-coil region" evidence="9">
    <location>
        <begin position="191"/>
        <end position="218"/>
    </location>
</feature>
<keyword evidence="9" id="KW-0175">Coiled coil</keyword>
<dbReference type="Pfam" id="PF02321">
    <property type="entry name" value="OEP"/>
    <property type="match status" value="2"/>
</dbReference>
<feature type="compositionally biased region" description="Basic and acidic residues" evidence="10">
    <location>
        <begin position="509"/>
        <end position="518"/>
    </location>
</feature>
<keyword evidence="6" id="KW-0998">Cell outer membrane</keyword>
<evidence type="ECO:0000256" key="4">
    <source>
        <dbReference type="ARBA" id="ARBA00023136"/>
    </source>
</evidence>
<evidence type="ECO:0000256" key="2">
    <source>
        <dbReference type="ARBA" id="ARBA00022452"/>
    </source>
</evidence>
<dbReference type="InterPro" id="IPR003423">
    <property type="entry name" value="OMP_efflux"/>
</dbReference>
<evidence type="ECO:0000256" key="6">
    <source>
        <dbReference type="ARBA" id="ARBA00023237"/>
    </source>
</evidence>
<evidence type="ECO:0000256" key="10">
    <source>
        <dbReference type="SAM" id="MobiDB-lite"/>
    </source>
</evidence>
<evidence type="ECO:0000313" key="11">
    <source>
        <dbReference type="EMBL" id="MCF7543946.1"/>
    </source>
</evidence>
<keyword evidence="3 8" id="KW-0812">Transmembrane</keyword>
<keyword evidence="7 8" id="KW-0449">Lipoprotein</keyword>
<evidence type="ECO:0000256" key="3">
    <source>
        <dbReference type="ARBA" id="ARBA00022692"/>
    </source>
</evidence>
<comment type="subcellular location">
    <subcellularLocation>
        <location evidence="8">Cell outer membrane</location>
        <topology evidence="8">Lipid-anchor</topology>
    </subcellularLocation>
</comment>
<evidence type="ECO:0000256" key="9">
    <source>
        <dbReference type="SAM" id="Coils"/>
    </source>
</evidence>
<dbReference type="PANTHER" id="PTHR30203">
    <property type="entry name" value="OUTER MEMBRANE CATION EFFLUX PROTEIN"/>
    <property type="match status" value="1"/>
</dbReference>
<organism evidence="11 12">
    <name type="scientific">Pseudomonas petrae</name>
    <dbReference type="NCBI Taxonomy" id="2912190"/>
    <lineage>
        <taxon>Bacteria</taxon>
        <taxon>Pseudomonadati</taxon>
        <taxon>Pseudomonadota</taxon>
        <taxon>Gammaproteobacteria</taxon>
        <taxon>Pseudomonadales</taxon>
        <taxon>Pseudomonadaceae</taxon>
        <taxon>Pseudomonas</taxon>
    </lineage>
</organism>
<comment type="caution">
    <text evidence="11">The sequence shown here is derived from an EMBL/GenBank/DDBJ whole genome shotgun (WGS) entry which is preliminary data.</text>
</comment>
<keyword evidence="12" id="KW-1185">Reference proteome</keyword>
<gene>
    <name evidence="11" type="ORF">L4G47_17235</name>
</gene>
<dbReference type="Gene3D" id="1.20.1600.10">
    <property type="entry name" value="Outer membrane efflux proteins (OEP)"/>
    <property type="match status" value="1"/>
</dbReference>
<evidence type="ECO:0000256" key="5">
    <source>
        <dbReference type="ARBA" id="ARBA00023139"/>
    </source>
</evidence>
<keyword evidence="2 8" id="KW-1134">Transmembrane beta strand</keyword>
<keyword evidence="4 8" id="KW-0472">Membrane</keyword>
<evidence type="ECO:0000256" key="7">
    <source>
        <dbReference type="ARBA" id="ARBA00023288"/>
    </source>
</evidence>
<dbReference type="NCBIfam" id="TIGR01845">
    <property type="entry name" value="outer_NodT"/>
    <property type="match status" value="1"/>
</dbReference>
<feature type="signal peptide" evidence="8">
    <location>
        <begin position="1"/>
        <end position="27"/>
    </location>
</feature>
<protein>
    <submittedName>
        <fullName evidence="11">Efflux transporter outer membrane subunit</fullName>
    </submittedName>
</protein>
<comment type="similarity">
    <text evidence="1 8">Belongs to the outer membrane factor (OMF) (TC 1.B.17) family.</text>
</comment>
<keyword evidence="8" id="KW-0732">Signal</keyword>
<proteinExistence type="inferred from homology"/>
<dbReference type="EMBL" id="JAKJXH010000018">
    <property type="protein sequence ID" value="MCF7543946.1"/>
    <property type="molecule type" value="Genomic_DNA"/>
</dbReference>
<reference evidence="11" key="1">
    <citation type="submission" date="2022-01" db="EMBL/GenBank/DDBJ databases">
        <title>Pseudomonas sp. nov. isolated from Antarctic regolith.</title>
        <authorList>
            <person name="Novakova D."/>
            <person name="Sedlar K."/>
        </authorList>
    </citation>
    <scope>NUCLEOTIDE SEQUENCE</scope>
    <source>
        <strain evidence="11">P2647</strain>
    </source>
</reference>
<feature type="chain" id="PRO_5044962702" evidence="8">
    <location>
        <begin position="28"/>
        <end position="518"/>
    </location>
</feature>
<keyword evidence="5 8" id="KW-0564">Palmitate</keyword>
<evidence type="ECO:0000256" key="8">
    <source>
        <dbReference type="RuleBase" id="RU362097"/>
    </source>
</evidence>
<name>A0ABS9I9M6_9PSED</name>
<feature type="region of interest" description="Disordered" evidence="10">
    <location>
        <begin position="487"/>
        <end position="518"/>
    </location>
</feature>
<dbReference type="Proteomes" id="UP001162905">
    <property type="component" value="Unassembled WGS sequence"/>
</dbReference>
<dbReference type="SUPFAM" id="SSF56954">
    <property type="entry name" value="Outer membrane efflux proteins (OEP)"/>
    <property type="match status" value="1"/>
</dbReference>
<sequence length="518" mass="55806">MKTFFPVMRFPLAALTLALALVQTGCAVGPYYQRPDDQAAAQFMAQDALQHRNGSRSAPTLEKWWLGFDDPQLTQLIQTVLAQNLDLAAAMARVDQAQAVAAQAGAIRLPQGSLDGQVVRQRQSLESPQGQLASHQPGYDRSQTLSTIDAGASWELDLAGGLKRGERAALEDAQAAQASQASVRVSVAAEAADAYLRIRGAQQRIRVAEQQIDNQTDLLDLVDKRLGQGVGTQREASQARAVLQQAKTTLPPLRTELAVQLNRLDVLMGAAPGTYARDLAGNTPQDDSYQVPQIPANIAPSQMLRRRPDVIAAERRLAASNERIGQATAEFYPKLSLGGLLGFNSLHGGSLLTDQAFQPQAMLGLRWRLFDFGRVDAEVAQAKGANAQALAEYRQSMLRASEDVENAVVTLVQLESQRQDLALEISARYAARQAASEAYQGGAVSLIEVLDEDSELLRARDQMAQLNANDARAAVATFRALGGGWEPGDAELSENSSARTGLFPAEAGPTEHRVPSVR</sequence>
<dbReference type="RefSeq" id="WP_237253393.1">
    <property type="nucleotide sequence ID" value="NZ_JAKJXH010000018.1"/>
</dbReference>
<evidence type="ECO:0000313" key="12">
    <source>
        <dbReference type="Proteomes" id="UP001162905"/>
    </source>
</evidence>
<dbReference type="PANTHER" id="PTHR30203:SF25">
    <property type="entry name" value="OUTER MEMBRANE PROTEIN-RELATED"/>
    <property type="match status" value="1"/>
</dbReference>
<dbReference type="Gene3D" id="2.20.200.10">
    <property type="entry name" value="Outer membrane efflux proteins (OEP)"/>
    <property type="match status" value="1"/>
</dbReference>
<dbReference type="InterPro" id="IPR010131">
    <property type="entry name" value="MdtP/NodT-like"/>
</dbReference>